<dbReference type="Proteomes" id="UP000499080">
    <property type="component" value="Unassembled WGS sequence"/>
</dbReference>
<organism evidence="2 3">
    <name type="scientific">Araneus ventricosus</name>
    <name type="common">Orbweaver spider</name>
    <name type="synonym">Epeira ventricosa</name>
    <dbReference type="NCBI Taxonomy" id="182803"/>
    <lineage>
        <taxon>Eukaryota</taxon>
        <taxon>Metazoa</taxon>
        <taxon>Ecdysozoa</taxon>
        <taxon>Arthropoda</taxon>
        <taxon>Chelicerata</taxon>
        <taxon>Arachnida</taxon>
        <taxon>Araneae</taxon>
        <taxon>Araneomorphae</taxon>
        <taxon>Entelegynae</taxon>
        <taxon>Araneoidea</taxon>
        <taxon>Araneidae</taxon>
        <taxon>Araneus</taxon>
    </lineage>
</organism>
<evidence type="ECO:0000313" key="2">
    <source>
        <dbReference type="EMBL" id="GBM40919.1"/>
    </source>
</evidence>
<protein>
    <submittedName>
        <fullName evidence="2">Uncharacterized protein</fullName>
    </submittedName>
</protein>
<evidence type="ECO:0000313" key="3">
    <source>
        <dbReference type="Proteomes" id="UP000499080"/>
    </source>
</evidence>
<dbReference type="AlphaFoldDB" id="A0A4Y2FKP2"/>
<dbReference type="EMBL" id="BGPR01000948">
    <property type="protein sequence ID" value="GBM40919.1"/>
    <property type="molecule type" value="Genomic_DNA"/>
</dbReference>
<keyword evidence="1" id="KW-0472">Membrane</keyword>
<proteinExistence type="predicted"/>
<evidence type="ECO:0000256" key="1">
    <source>
        <dbReference type="SAM" id="Phobius"/>
    </source>
</evidence>
<name>A0A4Y2FKP2_ARAVE</name>
<gene>
    <name evidence="2" type="ORF">AVEN_161567_1</name>
</gene>
<keyword evidence="3" id="KW-1185">Reference proteome</keyword>
<keyword evidence="1" id="KW-1133">Transmembrane helix</keyword>
<feature type="transmembrane region" description="Helical" evidence="1">
    <location>
        <begin position="44"/>
        <end position="68"/>
    </location>
</feature>
<accession>A0A4Y2FKP2</accession>
<reference evidence="2 3" key="1">
    <citation type="journal article" date="2019" name="Sci. Rep.">
        <title>Orb-weaving spider Araneus ventricosus genome elucidates the spidroin gene catalogue.</title>
        <authorList>
            <person name="Kono N."/>
            <person name="Nakamura H."/>
            <person name="Ohtoshi R."/>
            <person name="Moran D.A.P."/>
            <person name="Shinohara A."/>
            <person name="Yoshida Y."/>
            <person name="Fujiwara M."/>
            <person name="Mori M."/>
            <person name="Tomita M."/>
            <person name="Arakawa K."/>
        </authorList>
    </citation>
    <scope>NUCLEOTIDE SEQUENCE [LARGE SCALE GENOMIC DNA]</scope>
</reference>
<keyword evidence="1" id="KW-0812">Transmembrane</keyword>
<sequence>MINTKFVDFHQSPDEIGLWEVCPSVPLTVLERMLSSSLNMALSYYLKSFTCLTITAVVVGIGTALHCLRVFTVSWRHMGSQRQASNRMAGSPITSSPGIKFIRLASNSRSENRSFQAS</sequence>
<comment type="caution">
    <text evidence="2">The sequence shown here is derived from an EMBL/GenBank/DDBJ whole genome shotgun (WGS) entry which is preliminary data.</text>
</comment>